<accession>A0A3P6RXL9</accession>
<evidence type="ECO:0000313" key="1">
    <source>
        <dbReference type="EMBL" id="VDK59780.1"/>
    </source>
</evidence>
<dbReference type="OrthoDB" id="6127067at2759"/>
<evidence type="ECO:0000313" key="2">
    <source>
        <dbReference type="EMBL" id="VDK75416.1"/>
    </source>
</evidence>
<dbReference type="AlphaFoldDB" id="A0A3P6RXL9"/>
<keyword evidence="3" id="KW-1185">Reference proteome</keyword>
<sequence>MLTHYLEKNEKLSVWDICDIEKGPEESIDGYKELHSTEGAEQWDSAKNAVIRQQQVIDAFRPGPSRTRRALTKLQSSKLKYRAAQSYDSGISISEPNVESTVCCIM</sequence>
<gene>
    <name evidence="1" type="ORF">CGOC_LOCUS4787</name>
    <name evidence="2" type="ORF">CGOC_LOCUS7131</name>
</gene>
<dbReference type="EMBL" id="UYRV01013695">
    <property type="protein sequence ID" value="VDK59780.1"/>
    <property type="molecule type" value="Genomic_DNA"/>
</dbReference>
<evidence type="ECO:0000313" key="3">
    <source>
        <dbReference type="Proteomes" id="UP000271889"/>
    </source>
</evidence>
<organism evidence="1 3">
    <name type="scientific">Cylicostephanus goldi</name>
    <name type="common">Nematode worm</name>
    <dbReference type="NCBI Taxonomy" id="71465"/>
    <lineage>
        <taxon>Eukaryota</taxon>
        <taxon>Metazoa</taxon>
        <taxon>Ecdysozoa</taxon>
        <taxon>Nematoda</taxon>
        <taxon>Chromadorea</taxon>
        <taxon>Rhabditida</taxon>
        <taxon>Rhabditina</taxon>
        <taxon>Rhabditomorpha</taxon>
        <taxon>Strongyloidea</taxon>
        <taxon>Strongylidae</taxon>
        <taxon>Cylicostephanus</taxon>
    </lineage>
</organism>
<reference evidence="1 3" key="1">
    <citation type="submission" date="2018-11" db="EMBL/GenBank/DDBJ databases">
        <authorList>
            <consortium name="Pathogen Informatics"/>
        </authorList>
    </citation>
    <scope>NUCLEOTIDE SEQUENCE [LARGE SCALE GENOMIC DNA]</scope>
</reference>
<proteinExistence type="predicted"/>
<dbReference type="EMBL" id="UYRV01024373">
    <property type="protein sequence ID" value="VDK75416.1"/>
    <property type="molecule type" value="Genomic_DNA"/>
</dbReference>
<dbReference type="Proteomes" id="UP000271889">
    <property type="component" value="Unassembled WGS sequence"/>
</dbReference>
<protein>
    <submittedName>
        <fullName evidence="1">Uncharacterized protein</fullName>
    </submittedName>
</protein>
<name>A0A3P6RXL9_CYLGO</name>